<proteinExistence type="predicted"/>
<dbReference type="EMBL" id="LR792683">
    <property type="protein sequence ID" value="CAB3395529.1"/>
    <property type="molecule type" value="Genomic_DNA"/>
</dbReference>
<name>A0A6F9EF68_9BACL</name>
<accession>A0A6F9EF68</accession>
<protein>
    <submittedName>
        <fullName evidence="2">Uncharacterized protein</fullName>
    </submittedName>
</protein>
<gene>
    <name evidence="2" type="ORF">COOX1_2958</name>
</gene>
<organism evidence="2 3">
    <name type="scientific">Kyrpidia spormannii</name>
    <dbReference type="NCBI Taxonomy" id="2055160"/>
    <lineage>
        <taxon>Bacteria</taxon>
        <taxon>Bacillati</taxon>
        <taxon>Bacillota</taxon>
        <taxon>Bacilli</taxon>
        <taxon>Bacillales</taxon>
        <taxon>Alicyclobacillaceae</taxon>
        <taxon>Kyrpidia</taxon>
    </lineage>
</organism>
<dbReference type="Proteomes" id="UP000502196">
    <property type="component" value="Chromosome"/>
</dbReference>
<evidence type="ECO:0000256" key="1">
    <source>
        <dbReference type="SAM" id="MobiDB-lite"/>
    </source>
</evidence>
<sequence>MPMRNGNGAGGLVPRRGTAGVRSVPMRNGNAHVCLIGEVFCGCS</sequence>
<reference evidence="2 3" key="1">
    <citation type="submission" date="2020-04" db="EMBL/GenBank/DDBJ databases">
        <authorList>
            <person name="Hogendoorn C."/>
        </authorList>
    </citation>
    <scope>NUCLEOTIDE SEQUENCE [LARGE SCALE GENOMIC DNA]</scope>
    <source>
        <strain evidence="2">COOX1</strain>
    </source>
</reference>
<feature type="region of interest" description="Disordered" evidence="1">
    <location>
        <begin position="1"/>
        <end position="22"/>
    </location>
</feature>
<evidence type="ECO:0000313" key="3">
    <source>
        <dbReference type="Proteomes" id="UP000502196"/>
    </source>
</evidence>
<dbReference type="AlphaFoldDB" id="A0A6F9EF68"/>
<evidence type="ECO:0000313" key="2">
    <source>
        <dbReference type="EMBL" id="CAB3395529.1"/>
    </source>
</evidence>